<proteinExistence type="inferred from homology"/>
<protein>
    <recommendedName>
        <fullName evidence="9">Peptidase A1 domain-containing protein</fullName>
    </recommendedName>
</protein>
<evidence type="ECO:0000256" key="4">
    <source>
        <dbReference type="ARBA" id="ARBA00022801"/>
    </source>
</evidence>
<dbReference type="InterPro" id="IPR021109">
    <property type="entry name" value="Peptidase_aspartic_dom_sf"/>
</dbReference>
<dbReference type="AlphaFoldDB" id="A0A7S4DU82"/>
<evidence type="ECO:0000256" key="7">
    <source>
        <dbReference type="SAM" id="MobiDB-lite"/>
    </source>
</evidence>
<dbReference type="Gene3D" id="2.40.70.10">
    <property type="entry name" value="Acid Proteases"/>
    <property type="match status" value="2"/>
</dbReference>
<dbReference type="CDD" id="cd05471">
    <property type="entry name" value="pepsin_like"/>
    <property type="match status" value="1"/>
</dbReference>
<dbReference type="EMBL" id="HBIV01031049">
    <property type="protein sequence ID" value="CAE0670512.1"/>
    <property type="molecule type" value="Transcribed_RNA"/>
</dbReference>
<feature type="transmembrane region" description="Helical" evidence="8">
    <location>
        <begin position="345"/>
        <end position="366"/>
    </location>
</feature>
<evidence type="ECO:0000256" key="6">
    <source>
        <dbReference type="RuleBase" id="RU000454"/>
    </source>
</evidence>
<dbReference type="PROSITE" id="PS00141">
    <property type="entry name" value="ASP_PROTEASE"/>
    <property type="match status" value="1"/>
</dbReference>
<dbReference type="InterPro" id="IPR033121">
    <property type="entry name" value="PEPTIDASE_A1"/>
</dbReference>
<dbReference type="GO" id="GO:0016485">
    <property type="term" value="P:protein processing"/>
    <property type="evidence" value="ECO:0007669"/>
    <property type="project" value="UniProtKB-ARBA"/>
</dbReference>
<dbReference type="InterPro" id="IPR034164">
    <property type="entry name" value="Pepsin-like_dom"/>
</dbReference>
<keyword evidence="2 6" id="KW-0645">Protease</keyword>
<keyword evidence="8" id="KW-0812">Transmembrane</keyword>
<feature type="region of interest" description="Disordered" evidence="7">
    <location>
        <begin position="413"/>
        <end position="436"/>
    </location>
</feature>
<dbReference type="PRINTS" id="PR00792">
    <property type="entry name" value="PEPSIN"/>
</dbReference>
<comment type="similarity">
    <text evidence="1 6">Belongs to the peptidase A1 family.</text>
</comment>
<sequence>MDDYRTMSYKGPIHIGTPPKQFDVIFDTGSSDLWVFSSMSKANTKDYLHTYNPRMSSTYHGPTGTFEIRYGIGRCGGNVLKESVKLGGIDVNHQTMGQVTYYSANFDTKDNPSDGIMGLAFRGASKTNTHNVVMNMKLQGLIPNATFSFILGGDPDSVGRDGSFLLIGPPDYDYVYNNTISYVKTSGSDGMWSVPMKTILVDGKAYGFCTTGCFALPDTGTSLIVVPNDYWHEFASQIVSKRSDCKFDSTGIFCHDGADGLPTISFVLGNGVFKLEPKQYMLSAQGGQVLGFMPSDFRHFILGDTFLKNVYTIFNMDNSSVGFAHTNSTGYWHEEVSWLERIKTLVFYAAIFLVIVSLISAAYGPVKHCLQRAFGREAQTPGGTALRPGGYRQVVSIPAPAYMGGGGQLGGGPGYEIKNEMAQPSAPAGDVEDSQL</sequence>
<feature type="active site" evidence="5">
    <location>
        <position position="218"/>
    </location>
</feature>
<evidence type="ECO:0000256" key="1">
    <source>
        <dbReference type="ARBA" id="ARBA00007447"/>
    </source>
</evidence>
<feature type="active site" evidence="5">
    <location>
        <position position="27"/>
    </location>
</feature>
<dbReference type="FunFam" id="2.40.70.10:FF:000115">
    <property type="entry name" value="Lysosomal aspartic protease"/>
    <property type="match status" value="1"/>
</dbReference>
<evidence type="ECO:0000313" key="10">
    <source>
        <dbReference type="EMBL" id="CAE0670512.1"/>
    </source>
</evidence>
<evidence type="ECO:0000256" key="8">
    <source>
        <dbReference type="SAM" id="Phobius"/>
    </source>
</evidence>
<accession>A0A7S4DU82</accession>
<keyword evidence="3 6" id="KW-0064">Aspartyl protease</keyword>
<dbReference type="PROSITE" id="PS51767">
    <property type="entry name" value="PEPTIDASE_A1"/>
    <property type="match status" value="1"/>
</dbReference>
<feature type="domain" description="Peptidase A1" evidence="9">
    <location>
        <begin position="9"/>
        <end position="324"/>
    </location>
</feature>
<dbReference type="SUPFAM" id="SSF50630">
    <property type="entry name" value="Acid proteases"/>
    <property type="match status" value="1"/>
</dbReference>
<evidence type="ECO:0000259" key="9">
    <source>
        <dbReference type="PROSITE" id="PS51767"/>
    </source>
</evidence>
<keyword evidence="8" id="KW-1133">Transmembrane helix</keyword>
<keyword evidence="8" id="KW-0472">Membrane</keyword>
<evidence type="ECO:0000256" key="3">
    <source>
        <dbReference type="ARBA" id="ARBA00022750"/>
    </source>
</evidence>
<name>A0A7S4DU82_9EUKA</name>
<dbReference type="PANTHER" id="PTHR47966">
    <property type="entry name" value="BETA-SITE APP-CLEAVING ENZYME, ISOFORM A-RELATED"/>
    <property type="match status" value="1"/>
</dbReference>
<reference evidence="10" key="1">
    <citation type="submission" date="2021-01" db="EMBL/GenBank/DDBJ databases">
        <authorList>
            <person name="Corre E."/>
            <person name="Pelletier E."/>
            <person name="Niang G."/>
            <person name="Scheremetjew M."/>
            <person name="Finn R."/>
            <person name="Kale V."/>
            <person name="Holt S."/>
            <person name="Cochrane G."/>
            <person name="Meng A."/>
            <person name="Brown T."/>
            <person name="Cohen L."/>
        </authorList>
    </citation>
    <scope>NUCLEOTIDE SEQUENCE</scope>
    <source>
        <strain evidence="10">CCCM811</strain>
    </source>
</reference>
<evidence type="ECO:0000256" key="5">
    <source>
        <dbReference type="PIRSR" id="PIRSR601461-1"/>
    </source>
</evidence>
<dbReference type="GO" id="GO:0004190">
    <property type="term" value="F:aspartic-type endopeptidase activity"/>
    <property type="evidence" value="ECO:0007669"/>
    <property type="project" value="UniProtKB-KW"/>
</dbReference>
<evidence type="ECO:0000256" key="2">
    <source>
        <dbReference type="ARBA" id="ARBA00022670"/>
    </source>
</evidence>
<dbReference type="InterPro" id="IPR001461">
    <property type="entry name" value="Aspartic_peptidase_A1"/>
</dbReference>
<gene>
    <name evidence="10" type="ORF">LGLO00237_LOCUS22149</name>
</gene>
<dbReference type="Pfam" id="PF00026">
    <property type="entry name" value="Asp"/>
    <property type="match status" value="1"/>
</dbReference>
<dbReference type="InterPro" id="IPR001969">
    <property type="entry name" value="Aspartic_peptidase_AS"/>
</dbReference>
<keyword evidence="4 6" id="KW-0378">Hydrolase</keyword>
<organism evidence="10">
    <name type="scientific">Lotharella globosa</name>
    <dbReference type="NCBI Taxonomy" id="91324"/>
    <lineage>
        <taxon>Eukaryota</taxon>
        <taxon>Sar</taxon>
        <taxon>Rhizaria</taxon>
        <taxon>Cercozoa</taxon>
        <taxon>Chlorarachniophyceae</taxon>
        <taxon>Lotharella</taxon>
    </lineage>
</organism>